<organism evidence="6 7">
    <name type="scientific">Neogobius melanostomus</name>
    <name type="common">round goby</name>
    <dbReference type="NCBI Taxonomy" id="47308"/>
    <lineage>
        <taxon>Eukaryota</taxon>
        <taxon>Metazoa</taxon>
        <taxon>Chordata</taxon>
        <taxon>Craniata</taxon>
        <taxon>Vertebrata</taxon>
        <taxon>Euteleostomi</taxon>
        <taxon>Actinopterygii</taxon>
        <taxon>Neopterygii</taxon>
        <taxon>Teleostei</taxon>
        <taxon>Neoteleostei</taxon>
        <taxon>Acanthomorphata</taxon>
        <taxon>Gobiaria</taxon>
        <taxon>Gobiiformes</taxon>
        <taxon>Gobioidei</taxon>
        <taxon>Gobiidae</taxon>
        <taxon>Benthophilinae</taxon>
        <taxon>Neogobiini</taxon>
        <taxon>Neogobius</taxon>
    </lineage>
</organism>
<evidence type="ECO:0000256" key="4">
    <source>
        <dbReference type="SAM" id="MobiDB-lite"/>
    </source>
</evidence>
<name>A0A8C6WJB8_9GOBI</name>
<dbReference type="Ensembl" id="ENSNMLT00000013053.1">
    <property type="protein sequence ID" value="ENSNMLP00000011546.1"/>
    <property type="gene ID" value="ENSNMLG00000007722.1"/>
</dbReference>
<reference evidence="6" key="2">
    <citation type="submission" date="2025-09" db="UniProtKB">
        <authorList>
            <consortium name="Ensembl"/>
        </authorList>
    </citation>
    <scope>IDENTIFICATION</scope>
</reference>
<protein>
    <submittedName>
        <fullName evidence="6">ETS2 repressor factor</fullName>
    </submittedName>
</protein>
<dbReference type="SMART" id="SM00413">
    <property type="entry name" value="ETS"/>
    <property type="match status" value="1"/>
</dbReference>
<accession>A0A8C6WJB8</accession>
<keyword evidence="2 3" id="KW-0238">DNA-binding</keyword>
<dbReference type="GO" id="GO:0030154">
    <property type="term" value="P:cell differentiation"/>
    <property type="evidence" value="ECO:0007669"/>
    <property type="project" value="TreeGrafter"/>
</dbReference>
<feature type="region of interest" description="Disordered" evidence="4">
    <location>
        <begin position="168"/>
        <end position="205"/>
    </location>
</feature>
<dbReference type="InterPro" id="IPR046328">
    <property type="entry name" value="ETS_fam"/>
</dbReference>
<feature type="domain" description="ETS" evidence="5">
    <location>
        <begin position="29"/>
        <end position="97"/>
    </location>
</feature>
<dbReference type="Proteomes" id="UP000694523">
    <property type="component" value="Unplaced"/>
</dbReference>
<comment type="subcellular location">
    <subcellularLocation>
        <location evidence="3">Nucleus</location>
    </subcellularLocation>
</comment>
<dbReference type="InterPro" id="IPR036388">
    <property type="entry name" value="WH-like_DNA-bd_sf"/>
</dbReference>
<dbReference type="Gene3D" id="1.10.10.10">
    <property type="entry name" value="Winged helix-like DNA-binding domain superfamily/Winged helix DNA-binding domain"/>
    <property type="match status" value="1"/>
</dbReference>
<dbReference type="PROSITE" id="PS00345">
    <property type="entry name" value="ETS_DOMAIN_1"/>
    <property type="match status" value="1"/>
</dbReference>
<dbReference type="PANTHER" id="PTHR11849:SF313">
    <property type="entry name" value="ETS DOMAIN-CONTAINING PROTEIN"/>
    <property type="match status" value="1"/>
</dbReference>
<keyword evidence="7" id="KW-1185">Reference proteome</keyword>
<evidence type="ECO:0000313" key="7">
    <source>
        <dbReference type="Proteomes" id="UP000694523"/>
    </source>
</evidence>
<sequence>MTIITLCVAGFAFPDWAYKPESSPGSRQIQLWHFILELLRKEEYHDVIAWQGDYGEFVIKDPDEVMNYDKLSRALRYYYNKRILHKTKGKRFTYKFNFNKLVLVNYPFIDMEFSAVPLPFCAPPVPTGASTHFRFPPSTPSEVLSPNEDLRSPGVMFSSVVRRARGSVSDCSDGTSVNSEIEEGPAVPVEERAAERGVSGGGYRSIIHPRLSHETLFRMYQGTPQHTLDQEVQPATGSTPTLCPPSPCPLCLGREERVS</sequence>
<dbReference type="Pfam" id="PF00178">
    <property type="entry name" value="Ets"/>
    <property type="match status" value="1"/>
</dbReference>
<dbReference type="PANTHER" id="PTHR11849">
    <property type="entry name" value="ETS"/>
    <property type="match status" value="1"/>
</dbReference>
<reference evidence="6" key="1">
    <citation type="submission" date="2025-08" db="UniProtKB">
        <authorList>
            <consortium name="Ensembl"/>
        </authorList>
    </citation>
    <scope>IDENTIFICATION</scope>
</reference>
<dbReference type="InterPro" id="IPR036390">
    <property type="entry name" value="WH_DNA-bd_sf"/>
</dbReference>
<dbReference type="GO" id="GO:0000981">
    <property type="term" value="F:DNA-binding transcription factor activity, RNA polymerase II-specific"/>
    <property type="evidence" value="ECO:0007669"/>
    <property type="project" value="TreeGrafter"/>
</dbReference>
<dbReference type="GO" id="GO:0005634">
    <property type="term" value="C:nucleus"/>
    <property type="evidence" value="ECO:0007669"/>
    <property type="project" value="UniProtKB-SubCell"/>
</dbReference>
<comment type="similarity">
    <text evidence="1 3">Belongs to the ETS family.</text>
</comment>
<dbReference type="SUPFAM" id="SSF46785">
    <property type="entry name" value="Winged helix' DNA-binding domain"/>
    <property type="match status" value="1"/>
</dbReference>
<dbReference type="InterPro" id="IPR000418">
    <property type="entry name" value="Ets_dom"/>
</dbReference>
<proteinExistence type="inferred from homology"/>
<dbReference type="PROSITE" id="PS50061">
    <property type="entry name" value="ETS_DOMAIN_3"/>
    <property type="match status" value="1"/>
</dbReference>
<keyword evidence="3" id="KW-0539">Nucleus</keyword>
<feature type="compositionally biased region" description="Polar residues" evidence="4">
    <location>
        <begin position="170"/>
        <end position="179"/>
    </location>
</feature>
<evidence type="ECO:0000256" key="1">
    <source>
        <dbReference type="ARBA" id="ARBA00005562"/>
    </source>
</evidence>
<evidence type="ECO:0000256" key="2">
    <source>
        <dbReference type="ARBA" id="ARBA00023125"/>
    </source>
</evidence>
<dbReference type="GO" id="GO:0043565">
    <property type="term" value="F:sequence-specific DNA binding"/>
    <property type="evidence" value="ECO:0007669"/>
    <property type="project" value="InterPro"/>
</dbReference>
<evidence type="ECO:0000259" key="5">
    <source>
        <dbReference type="PROSITE" id="PS50061"/>
    </source>
</evidence>
<dbReference type="PRINTS" id="PR00454">
    <property type="entry name" value="ETSDOMAIN"/>
</dbReference>
<evidence type="ECO:0000313" key="6">
    <source>
        <dbReference type="Ensembl" id="ENSNMLP00000011546.1"/>
    </source>
</evidence>
<dbReference type="AlphaFoldDB" id="A0A8C6WJB8"/>
<evidence type="ECO:0000256" key="3">
    <source>
        <dbReference type="RuleBase" id="RU004019"/>
    </source>
</evidence>